<dbReference type="Pfam" id="PF01584">
    <property type="entry name" value="CheW"/>
    <property type="match status" value="1"/>
</dbReference>
<dbReference type="RefSeq" id="WP_101299916.1">
    <property type="nucleotide sequence ID" value="NZ_CP025197.1"/>
</dbReference>
<evidence type="ECO:0000313" key="5">
    <source>
        <dbReference type="Proteomes" id="UP000239720"/>
    </source>
</evidence>
<dbReference type="PROSITE" id="PS50851">
    <property type="entry name" value="CHEW"/>
    <property type="match status" value="1"/>
</dbReference>
<evidence type="ECO:0000313" key="4">
    <source>
        <dbReference type="Proteomes" id="UP000233534"/>
    </source>
</evidence>
<evidence type="ECO:0000313" key="2">
    <source>
        <dbReference type="EMBL" id="AUG57005.1"/>
    </source>
</evidence>
<organism evidence="2 4">
    <name type="scientific">Acetivibrio saccincola</name>
    <dbReference type="NCBI Taxonomy" id="1677857"/>
    <lineage>
        <taxon>Bacteria</taxon>
        <taxon>Bacillati</taxon>
        <taxon>Bacillota</taxon>
        <taxon>Clostridia</taxon>
        <taxon>Eubacteriales</taxon>
        <taxon>Oscillospiraceae</taxon>
        <taxon>Acetivibrio</taxon>
    </lineage>
</organism>
<dbReference type="PANTHER" id="PTHR22617">
    <property type="entry name" value="CHEMOTAXIS SENSOR HISTIDINE KINASE-RELATED"/>
    <property type="match status" value="1"/>
</dbReference>
<dbReference type="SMART" id="SM00260">
    <property type="entry name" value="CheW"/>
    <property type="match status" value="1"/>
</dbReference>
<dbReference type="InterPro" id="IPR039315">
    <property type="entry name" value="CheW"/>
</dbReference>
<name>A0A2K9ECR3_9FIRM</name>
<dbReference type="GO" id="GO:0006935">
    <property type="term" value="P:chemotaxis"/>
    <property type="evidence" value="ECO:0007669"/>
    <property type="project" value="InterPro"/>
</dbReference>
<evidence type="ECO:0000313" key="3">
    <source>
        <dbReference type="EMBL" id="PQQ67022.1"/>
    </source>
</evidence>
<dbReference type="Proteomes" id="UP000233534">
    <property type="component" value="Chromosome"/>
</dbReference>
<dbReference type="Gene3D" id="2.30.30.40">
    <property type="entry name" value="SH3 Domains"/>
    <property type="match status" value="1"/>
</dbReference>
<dbReference type="AlphaFoldDB" id="A0A2K9ECR3"/>
<gene>
    <name evidence="2" type="primary">cheW1</name>
    <name evidence="3" type="ORF">B9R14_09920</name>
    <name evidence="2" type="ORF">HVS_05370</name>
</gene>
<dbReference type="EMBL" id="CP025197">
    <property type="protein sequence ID" value="AUG57005.1"/>
    <property type="molecule type" value="Genomic_DNA"/>
</dbReference>
<dbReference type="KEGG" id="hsc:HVS_05370"/>
<proteinExistence type="predicted"/>
<sequence>MANNQYVVFKLDDNSLAIRIDYVIEIINYHEIFKIPNSPPYIEGLINLRDTIYTILNLREMLNMPKKDLNLSDKDWDEEKPKILLVNINSKLIGLIVDSVDKILILEDEKIVSPSEFDSQFDRSFLEGIAKMENDKLLLLLDPDALVKKVIDKQINCPV</sequence>
<reference evidence="2 4" key="1">
    <citation type="submission" date="2017-12" db="EMBL/GenBank/DDBJ databases">
        <title>Complete genome sequence of Herbivorax saccincola GGR1, a novel Cellulosome-producing hydrolytic bacterium in a thermophilic biogas plant, established by Illumina and Nanopore MinION sequencing.</title>
        <authorList>
            <person name="Pechtl A."/>
            <person name="Ruckert C."/>
            <person name="Koeck D.E."/>
            <person name="Maus I."/>
            <person name="Winkler A."/>
            <person name="Kalinowski J."/>
            <person name="Puhler A."/>
            <person name="Schwarz W.W."/>
            <person name="Zverlov V.V."/>
            <person name="Schluter A."/>
            <person name="Liebl W."/>
        </authorList>
    </citation>
    <scope>NUCLEOTIDE SEQUENCE [LARGE SCALE GENOMIC DNA]</scope>
    <source>
        <strain evidence="2">GGR1</strain>
        <strain evidence="4">SR1</strain>
    </source>
</reference>
<dbReference type="EMBL" id="NEMB01000003">
    <property type="protein sequence ID" value="PQQ67022.1"/>
    <property type="molecule type" value="Genomic_DNA"/>
</dbReference>
<evidence type="ECO:0000259" key="1">
    <source>
        <dbReference type="PROSITE" id="PS50851"/>
    </source>
</evidence>
<dbReference type="PANTHER" id="PTHR22617:SF23">
    <property type="entry name" value="CHEMOTAXIS PROTEIN CHEW"/>
    <property type="match status" value="1"/>
</dbReference>
<dbReference type="Gene3D" id="2.40.50.180">
    <property type="entry name" value="CheA-289, Domain 4"/>
    <property type="match status" value="1"/>
</dbReference>
<reference evidence="3 5" key="2">
    <citation type="journal article" date="2018" name="Syst. Appl. Microbiol.">
        <title>Characterization and high-quality draft genome sequence of Herbivorax saccincola A7, an anaerobic, alkaliphilic, thermophilic, cellulolytic, and xylanolytic bacterium.</title>
        <authorList>
            <person name="Aikawa S."/>
            <person name="Baramee S."/>
            <person name="Sermsathanaswadi J."/>
            <person name="Thianheng P."/>
            <person name="Tachaapaikoon C."/>
            <person name="Shikata A."/>
            <person name="Waeonukul R."/>
            <person name="Pason P."/>
            <person name="Ratanakhanokchai K."/>
            <person name="Kosugi A."/>
        </authorList>
    </citation>
    <scope>NUCLEOTIDE SEQUENCE [LARGE SCALE GENOMIC DNA]</scope>
    <source>
        <strain evidence="3 5">A7</strain>
    </source>
</reference>
<dbReference type="OrthoDB" id="9806105at2"/>
<keyword evidence="4" id="KW-1185">Reference proteome</keyword>
<dbReference type="GO" id="GO:0005829">
    <property type="term" value="C:cytosol"/>
    <property type="evidence" value="ECO:0007669"/>
    <property type="project" value="TreeGrafter"/>
</dbReference>
<dbReference type="Proteomes" id="UP000239720">
    <property type="component" value="Unassembled WGS sequence"/>
</dbReference>
<dbReference type="InterPro" id="IPR002545">
    <property type="entry name" value="CheW-lke_dom"/>
</dbReference>
<feature type="domain" description="CheW-like" evidence="1">
    <location>
        <begin position="3"/>
        <end position="152"/>
    </location>
</feature>
<accession>A0A2K9ECR3</accession>
<dbReference type="GO" id="GO:0007165">
    <property type="term" value="P:signal transduction"/>
    <property type="evidence" value="ECO:0007669"/>
    <property type="project" value="InterPro"/>
</dbReference>
<dbReference type="InterPro" id="IPR036061">
    <property type="entry name" value="CheW-like_dom_sf"/>
</dbReference>
<dbReference type="SUPFAM" id="SSF50341">
    <property type="entry name" value="CheW-like"/>
    <property type="match status" value="1"/>
</dbReference>
<protein>
    <submittedName>
        <fullName evidence="2">Chemotaxis protein CheW</fullName>
    </submittedName>
</protein>